<organism evidence="3">
    <name type="scientific">Brugia pahangi</name>
    <name type="common">Filarial nematode worm</name>
    <dbReference type="NCBI Taxonomy" id="6280"/>
    <lineage>
        <taxon>Eukaryota</taxon>
        <taxon>Metazoa</taxon>
        <taxon>Ecdysozoa</taxon>
        <taxon>Nematoda</taxon>
        <taxon>Chromadorea</taxon>
        <taxon>Rhabditida</taxon>
        <taxon>Spirurina</taxon>
        <taxon>Spiruromorpha</taxon>
        <taxon>Filarioidea</taxon>
        <taxon>Onchocercidae</taxon>
        <taxon>Brugia</taxon>
    </lineage>
</organism>
<dbReference type="Proteomes" id="UP000278627">
    <property type="component" value="Unassembled WGS sequence"/>
</dbReference>
<gene>
    <name evidence="1" type="ORF">BPAG_LOCUS12302</name>
</gene>
<reference evidence="1 2" key="2">
    <citation type="submission" date="2018-11" db="EMBL/GenBank/DDBJ databases">
        <authorList>
            <consortium name="Pathogen Informatics"/>
        </authorList>
    </citation>
    <scope>NUCLEOTIDE SEQUENCE [LARGE SCALE GENOMIC DNA]</scope>
</reference>
<evidence type="ECO:0000313" key="1">
    <source>
        <dbReference type="EMBL" id="VDN93488.1"/>
    </source>
</evidence>
<reference evidence="3" key="1">
    <citation type="submission" date="2016-04" db="UniProtKB">
        <authorList>
            <consortium name="WormBaseParasite"/>
        </authorList>
    </citation>
    <scope>IDENTIFICATION</scope>
</reference>
<dbReference type="WBParaSite" id="BPAG_0001234001-mRNA-1">
    <property type="protein sequence ID" value="BPAG_0001234001-mRNA-1"/>
    <property type="gene ID" value="BPAG_0001234001"/>
</dbReference>
<proteinExistence type="predicted"/>
<sequence length="62" mass="7362">MNGYEENQIKNSKHFKPNFKFLLHFELHLQAEILLKKAAWLKIFCGSTISQKEWKWKNVGAV</sequence>
<accession>A0A158PS76</accession>
<dbReference type="EMBL" id="UZAD01013282">
    <property type="protein sequence ID" value="VDN93488.1"/>
    <property type="molecule type" value="Genomic_DNA"/>
</dbReference>
<evidence type="ECO:0000313" key="2">
    <source>
        <dbReference type="Proteomes" id="UP000278627"/>
    </source>
</evidence>
<dbReference type="AlphaFoldDB" id="A0A158PS76"/>
<name>A0A158PS76_BRUPA</name>
<protein>
    <submittedName>
        <fullName evidence="1 3">Uncharacterized protein</fullName>
    </submittedName>
</protein>
<keyword evidence="2" id="KW-1185">Reference proteome</keyword>
<evidence type="ECO:0000313" key="3">
    <source>
        <dbReference type="WBParaSite" id="BPAG_0001234001-mRNA-1"/>
    </source>
</evidence>